<gene>
    <name evidence="2" type="ORF">JZ751_005156</name>
</gene>
<dbReference type="PROSITE" id="PS50835">
    <property type="entry name" value="IG_LIKE"/>
    <property type="match status" value="1"/>
</dbReference>
<feature type="domain" description="Ig-like" evidence="1">
    <location>
        <begin position="74"/>
        <end position="132"/>
    </location>
</feature>
<name>A0A8T2P7D9_9TELE</name>
<dbReference type="Proteomes" id="UP000824540">
    <property type="component" value="Unassembled WGS sequence"/>
</dbReference>
<accession>A0A8T2P7D9</accession>
<keyword evidence="3" id="KW-1185">Reference proteome</keyword>
<evidence type="ECO:0000313" key="3">
    <source>
        <dbReference type="Proteomes" id="UP000824540"/>
    </source>
</evidence>
<evidence type="ECO:0000259" key="1">
    <source>
        <dbReference type="PROSITE" id="PS50835"/>
    </source>
</evidence>
<sequence>MRGYIGVTITGFRSGSVITDFIIGTDNITSSVIQTANARVTNTLAKQSLTVDENSFTAAINKDGFSGVNNVFSGSDMVLACDAPGRLKTFPAKWRVNSKEIKNNNTKYIINTSPPHLIVRNVVERDSGEYECEERDGIVVFLQKGNIEVRRAIVMLTRSRINVPCITENVEVECCVKPDGFPAMWTENDKKLEPVV</sequence>
<dbReference type="Gene3D" id="2.60.40.10">
    <property type="entry name" value="Immunoglobulins"/>
    <property type="match status" value="1"/>
</dbReference>
<feature type="non-terminal residue" evidence="2">
    <location>
        <position position="196"/>
    </location>
</feature>
<dbReference type="SUPFAM" id="SSF48726">
    <property type="entry name" value="Immunoglobulin"/>
    <property type="match status" value="1"/>
</dbReference>
<dbReference type="EMBL" id="JAFBMS010000013">
    <property type="protein sequence ID" value="KAG9347586.1"/>
    <property type="molecule type" value="Genomic_DNA"/>
</dbReference>
<organism evidence="2 3">
    <name type="scientific">Albula glossodonta</name>
    <name type="common">roundjaw bonefish</name>
    <dbReference type="NCBI Taxonomy" id="121402"/>
    <lineage>
        <taxon>Eukaryota</taxon>
        <taxon>Metazoa</taxon>
        <taxon>Chordata</taxon>
        <taxon>Craniata</taxon>
        <taxon>Vertebrata</taxon>
        <taxon>Euteleostomi</taxon>
        <taxon>Actinopterygii</taxon>
        <taxon>Neopterygii</taxon>
        <taxon>Teleostei</taxon>
        <taxon>Albuliformes</taxon>
        <taxon>Albulidae</taxon>
        <taxon>Albula</taxon>
    </lineage>
</organism>
<comment type="caution">
    <text evidence="2">The sequence shown here is derived from an EMBL/GenBank/DDBJ whole genome shotgun (WGS) entry which is preliminary data.</text>
</comment>
<dbReference type="InterPro" id="IPR007110">
    <property type="entry name" value="Ig-like_dom"/>
</dbReference>
<dbReference type="InterPro" id="IPR013783">
    <property type="entry name" value="Ig-like_fold"/>
</dbReference>
<dbReference type="OrthoDB" id="10040049at2759"/>
<evidence type="ECO:0000313" key="2">
    <source>
        <dbReference type="EMBL" id="KAG9347586.1"/>
    </source>
</evidence>
<protein>
    <recommendedName>
        <fullName evidence="1">Ig-like domain-containing protein</fullName>
    </recommendedName>
</protein>
<proteinExistence type="predicted"/>
<reference evidence="2" key="1">
    <citation type="thesis" date="2021" institute="BYU ScholarsArchive" country="Provo, UT, USA">
        <title>Applications of and Algorithms for Genome Assembly and Genomic Analyses with an Emphasis on Marine Teleosts.</title>
        <authorList>
            <person name="Pickett B.D."/>
        </authorList>
    </citation>
    <scope>NUCLEOTIDE SEQUENCE</scope>
    <source>
        <strain evidence="2">HI-2016</strain>
    </source>
</reference>
<dbReference type="AlphaFoldDB" id="A0A8T2P7D9"/>
<dbReference type="InterPro" id="IPR036179">
    <property type="entry name" value="Ig-like_dom_sf"/>
</dbReference>